<dbReference type="AlphaFoldDB" id="A0A2B4QZL0"/>
<proteinExistence type="predicted"/>
<sequence>MNLNDSKTVHDAITSWTENVNTQNFTVCAMQSGRKRKNFNPFATVNWLAYQGAPPHGMTGQIMMQGWWSGTNCADLNFPKFLHLPRSYNATPTVLISANHSATAHGNSVPQWNHDMD</sequence>
<organism evidence="1 2">
    <name type="scientific">Stylophora pistillata</name>
    <name type="common">Smooth cauliflower coral</name>
    <dbReference type="NCBI Taxonomy" id="50429"/>
    <lineage>
        <taxon>Eukaryota</taxon>
        <taxon>Metazoa</taxon>
        <taxon>Cnidaria</taxon>
        <taxon>Anthozoa</taxon>
        <taxon>Hexacorallia</taxon>
        <taxon>Scleractinia</taxon>
        <taxon>Astrocoeniina</taxon>
        <taxon>Pocilloporidae</taxon>
        <taxon>Stylophora</taxon>
    </lineage>
</organism>
<comment type="caution">
    <text evidence="1">The sequence shown here is derived from an EMBL/GenBank/DDBJ whole genome shotgun (WGS) entry which is preliminary data.</text>
</comment>
<evidence type="ECO:0000313" key="2">
    <source>
        <dbReference type="Proteomes" id="UP000225706"/>
    </source>
</evidence>
<keyword evidence="2" id="KW-1185">Reference proteome</keyword>
<evidence type="ECO:0000313" key="1">
    <source>
        <dbReference type="EMBL" id="PFX11614.1"/>
    </source>
</evidence>
<protein>
    <submittedName>
        <fullName evidence="1">Uncharacterized protein</fullName>
    </submittedName>
</protein>
<accession>A0A2B4QZL0</accession>
<dbReference type="EMBL" id="LSMT01002117">
    <property type="protein sequence ID" value="PFX11614.1"/>
    <property type="molecule type" value="Genomic_DNA"/>
</dbReference>
<reference evidence="2" key="1">
    <citation type="journal article" date="2017" name="bioRxiv">
        <title>Comparative analysis of the genomes of Stylophora pistillata and Acropora digitifera provides evidence for extensive differences between species of corals.</title>
        <authorList>
            <person name="Voolstra C.R."/>
            <person name="Li Y."/>
            <person name="Liew Y.J."/>
            <person name="Baumgarten S."/>
            <person name="Zoccola D."/>
            <person name="Flot J.-F."/>
            <person name="Tambutte S."/>
            <person name="Allemand D."/>
            <person name="Aranda M."/>
        </authorList>
    </citation>
    <scope>NUCLEOTIDE SEQUENCE [LARGE SCALE GENOMIC DNA]</scope>
</reference>
<name>A0A2B4QZL0_STYPI</name>
<gene>
    <name evidence="1" type="ORF">AWC38_SpisGene24579</name>
</gene>
<dbReference type="Proteomes" id="UP000225706">
    <property type="component" value="Unassembled WGS sequence"/>
</dbReference>